<evidence type="ECO:0000256" key="2">
    <source>
        <dbReference type="ARBA" id="ARBA00022679"/>
    </source>
</evidence>
<evidence type="ECO:0000256" key="5">
    <source>
        <dbReference type="ARBA" id="ARBA00022840"/>
    </source>
</evidence>
<dbReference type="CDD" id="cd07771">
    <property type="entry name" value="ASKHA_NBD_FGGY_RhaB-like"/>
    <property type="match status" value="1"/>
</dbReference>
<sequence length="497" mass="54480">MGNKTLNMLAVDYGASSGRAMLGHYDGSRLQLREIRRFENEPVRLGSGLHWDFPRLYAELLHSIRSFQRETGGSGVSVAVDTWGVDFGLLDRNGSLLGIPYHYRDGRTNGVPELAAERLPLERLYALTGIEIMQINTVFQLYAMLQRNKPLVDLADTLLFTPDLLNYFLTGERAAEYSIASTSGLLDPYVRDWSGETMKALGIPARLFPDVVMPGNVLGELAPSVREELQTGRLTVINAASHDTASAIAVAPAGSGPFAYISTGTWSLMGVERESPVITPESGRLGYTNEGGAFGKTVLLKNIMGLWLLQECKRHWSGEGVNWSYAQLQELAEREPGHQSFVDPAHPSFLAPGDMPRRVQDYCRETGQAVPQTKAAIVRCILDSLALKFRQTLEELELLTRQSFPVIHMVGGGVQNELLCRLTAEATGRPVIAGPVEATAIGNLLVQASAHGEISGLNEIREIVGRSFPPATYEPGHTGNQWQASYEKYAKLTRTIA</sequence>
<keyword evidence="6" id="KW-1015">Disulfide bond</keyword>
<dbReference type="EMBL" id="JBHUMY010000001">
    <property type="protein sequence ID" value="MFD2659092.1"/>
    <property type="molecule type" value="Genomic_DNA"/>
</dbReference>
<keyword evidence="3" id="KW-0547">Nucleotide-binding</keyword>
<dbReference type="InterPro" id="IPR013449">
    <property type="entry name" value="Rhamnulokinase"/>
</dbReference>
<dbReference type="InterPro" id="IPR018484">
    <property type="entry name" value="FGGY_N"/>
</dbReference>
<dbReference type="RefSeq" id="WP_379269302.1">
    <property type="nucleotide sequence ID" value="NZ_JBHUGT010000031.1"/>
</dbReference>
<accession>A0ABW5QRW3</accession>
<feature type="domain" description="Carbohydrate kinase FGGY N-terminal" evidence="8">
    <location>
        <begin position="8"/>
        <end position="247"/>
    </location>
</feature>
<evidence type="ECO:0000313" key="10">
    <source>
        <dbReference type="EMBL" id="MFD2659092.1"/>
    </source>
</evidence>
<dbReference type="Proteomes" id="UP001597493">
    <property type="component" value="Unassembled WGS sequence"/>
</dbReference>
<evidence type="ECO:0000256" key="7">
    <source>
        <dbReference type="ARBA" id="ARBA00023308"/>
    </source>
</evidence>
<evidence type="ECO:0000256" key="1">
    <source>
        <dbReference type="ARBA" id="ARBA00009156"/>
    </source>
</evidence>
<evidence type="ECO:0000313" key="11">
    <source>
        <dbReference type="Proteomes" id="UP001597493"/>
    </source>
</evidence>
<evidence type="ECO:0000259" key="9">
    <source>
        <dbReference type="Pfam" id="PF02782"/>
    </source>
</evidence>
<dbReference type="Pfam" id="PF00370">
    <property type="entry name" value="FGGY_N"/>
    <property type="match status" value="1"/>
</dbReference>
<gene>
    <name evidence="10" type="ORF">ACFSW5_02305</name>
</gene>
<evidence type="ECO:0000256" key="4">
    <source>
        <dbReference type="ARBA" id="ARBA00022777"/>
    </source>
</evidence>
<dbReference type="Pfam" id="PF02782">
    <property type="entry name" value="FGGY_C"/>
    <property type="match status" value="1"/>
</dbReference>
<evidence type="ECO:0000256" key="3">
    <source>
        <dbReference type="ARBA" id="ARBA00022741"/>
    </source>
</evidence>
<comment type="similarity">
    <text evidence="1">Belongs to the FGGY kinase family.</text>
</comment>
<dbReference type="InterPro" id="IPR043129">
    <property type="entry name" value="ATPase_NBD"/>
</dbReference>
<dbReference type="SUPFAM" id="SSF53067">
    <property type="entry name" value="Actin-like ATPase domain"/>
    <property type="match status" value="2"/>
</dbReference>
<organism evidence="10 11">
    <name type="scientific">Paenibacillus thailandensis</name>
    <dbReference type="NCBI Taxonomy" id="393250"/>
    <lineage>
        <taxon>Bacteria</taxon>
        <taxon>Bacillati</taxon>
        <taxon>Bacillota</taxon>
        <taxon>Bacilli</taxon>
        <taxon>Bacillales</taxon>
        <taxon>Paenibacillaceae</taxon>
        <taxon>Paenibacillus</taxon>
    </lineage>
</organism>
<dbReference type="PANTHER" id="PTHR10196">
    <property type="entry name" value="SUGAR KINASE"/>
    <property type="match status" value="1"/>
</dbReference>
<dbReference type="InterPro" id="IPR018485">
    <property type="entry name" value="FGGY_C"/>
</dbReference>
<comment type="caution">
    <text evidence="10">The sequence shown here is derived from an EMBL/GenBank/DDBJ whole genome shotgun (WGS) entry which is preliminary data.</text>
</comment>
<dbReference type="EC" id="2.7.1.-" evidence="10"/>
<keyword evidence="4" id="KW-0418">Kinase</keyword>
<dbReference type="GO" id="GO:0016740">
    <property type="term" value="F:transferase activity"/>
    <property type="evidence" value="ECO:0007669"/>
    <property type="project" value="UniProtKB-KW"/>
</dbReference>
<dbReference type="Gene3D" id="3.30.420.40">
    <property type="match status" value="2"/>
</dbReference>
<feature type="domain" description="Carbohydrate kinase FGGY C-terminal" evidence="9">
    <location>
        <begin position="259"/>
        <end position="450"/>
    </location>
</feature>
<proteinExistence type="inferred from homology"/>
<keyword evidence="5" id="KW-0067">ATP-binding</keyword>
<dbReference type="PANTHER" id="PTHR10196:SF93">
    <property type="entry name" value="L-RHAMNULOKINASE"/>
    <property type="match status" value="1"/>
</dbReference>
<keyword evidence="2 10" id="KW-0808">Transferase</keyword>
<keyword evidence="11" id="KW-1185">Reference proteome</keyword>
<evidence type="ECO:0000259" key="8">
    <source>
        <dbReference type="Pfam" id="PF00370"/>
    </source>
</evidence>
<name>A0ABW5QRW3_9BACL</name>
<reference evidence="11" key="1">
    <citation type="journal article" date="2019" name="Int. J. Syst. Evol. Microbiol.">
        <title>The Global Catalogue of Microorganisms (GCM) 10K type strain sequencing project: providing services to taxonomists for standard genome sequencing and annotation.</title>
        <authorList>
            <consortium name="The Broad Institute Genomics Platform"/>
            <consortium name="The Broad Institute Genome Sequencing Center for Infectious Disease"/>
            <person name="Wu L."/>
            <person name="Ma J."/>
        </authorList>
    </citation>
    <scope>NUCLEOTIDE SEQUENCE [LARGE SCALE GENOMIC DNA]</scope>
    <source>
        <strain evidence="11">TISTR 1827</strain>
    </source>
</reference>
<keyword evidence="7" id="KW-0684">Rhamnose metabolism</keyword>
<protein>
    <submittedName>
        <fullName evidence="10">Rhamnulokinase family protein</fullName>
        <ecNumber evidence="10">2.7.1.-</ecNumber>
    </submittedName>
</protein>
<evidence type="ECO:0000256" key="6">
    <source>
        <dbReference type="ARBA" id="ARBA00023157"/>
    </source>
</evidence>